<evidence type="ECO:0000256" key="1">
    <source>
        <dbReference type="SAM" id="MobiDB-lite"/>
    </source>
</evidence>
<feature type="compositionally biased region" description="Basic residues" evidence="1">
    <location>
        <begin position="57"/>
        <end position="67"/>
    </location>
</feature>
<feature type="region of interest" description="Disordered" evidence="1">
    <location>
        <begin position="41"/>
        <end position="67"/>
    </location>
</feature>
<dbReference type="Proteomes" id="UP000223709">
    <property type="component" value="Chromosome"/>
</dbReference>
<accession>A0A291TAE7</accession>
<sequence length="67" mass="7919">MDNVMQFLFNTNHEQPSILVWVLLIVIAVVIPNYVRYRMEQKHSNDSVPTQNPARSAPRKKKRSKKR</sequence>
<proteinExistence type="predicted"/>
<feature type="transmembrane region" description="Helical" evidence="2">
    <location>
        <begin position="18"/>
        <end position="35"/>
    </location>
</feature>
<reference evidence="3 4" key="1">
    <citation type="submission" date="2017-10" db="EMBL/GenBank/DDBJ databases">
        <title>Complete Genome Sequence of Faecalibacterium prausnitzii isolated from the gut of healthy adult Indian.</title>
        <authorList>
            <person name="Bag S."/>
            <person name="Ghosh T.S."/>
            <person name="Das B."/>
        </authorList>
    </citation>
    <scope>NUCLEOTIDE SEQUENCE [LARGE SCALE GENOMIC DNA]</scope>
    <source>
        <strain evidence="3 4">Indica</strain>
    </source>
</reference>
<name>A0A291TAE7_9FIRM</name>
<dbReference type="RefSeq" id="WP_098923899.1">
    <property type="nucleotide sequence ID" value="NZ_CP023819.1"/>
</dbReference>
<evidence type="ECO:0000256" key="2">
    <source>
        <dbReference type="SAM" id="Phobius"/>
    </source>
</evidence>
<keyword evidence="2" id="KW-0812">Transmembrane</keyword>
<evidence type="ECO:0000313" key="4">
    <source>
        <dbReference type="Proteomes" id="UP000223709"/>
    </source>
</evidence>
<gene>
    <name evidence="3" type="ORF">CRH10_07345</name>
</gene>
<organism evidence="3 4">
    <name type="scientific">Faecalibacterium prausnitzii</name>
    <dbReference type="NCBI Taxonomy" id="853"/>
    <lineage>
        <taxon>Bacteria</taxon>
        <taxon>Bacillati</taxon>
        <taxon>Bacillota</taxon>
        <taxon>Clostridia</taxon>
        <taxon>Eubacteriales</taxon>
        <taxon>Oscillospiraceae</taxon>
        <taxon>Faecalibacterium</taxon>
    </lineage>
</organism>
<protein>
    <submittedName>
        <fullName evidence="3">Uncharacterized protein</fullName>
    </submittedName>
</protein>
<dbReference type="AlphaFoldDB" id="A0A291TAE7"/>
<keyword evidence="2" id="KW-1133">Transmembrane helix</keyword>
<dbReference type="EMBL" id="CP023819">
    <property type="protein sequence ID" value="ATL90124.1"/>
    <property type="molecule type" value="Genomic_DNA"/>
</dbReference>
<evidence type="ECO:0000313" key="3">
    <source>
        <dbReference type="EMBL" id="ATL90124.1"/>
    </source>
</evidence>
<keyword evidence="2" id="KW-0472">Membrane</keyword>